<evidence type="ECO:0000313" key="2">
    <source>
        <dbReference type="Proteomes" id="UP000317909"/>
    </source>
</evidence>
<protein>
    <submittedName>
        <fullName evidence="1">Uncharacterized protein</fullName>
    </submittedName>
</protein>
<dbReference type="AlphaFoldDB" id="A0A517TZ38"/>
<dbReference type="KEGG" id="llh:I41_28270"/>
<accession>A0A517TZ38</accession>
<dbReference type="EMBL" id="CP036339">
    <property type="protein sequence ID" value="QDT73638.1"/>
    <property type="molecule type" value="Genomic_DNA"/>
</dbReference>
<proteinExistence type="predicted"/>
<reference evidence="1 2" key="1">
    <citation type="submission" date="2019-02" db="EMBL/GenBank/DDBJ databases">
        <title>Deep-cultivation of Planctomycetes and their phenomic and genomic characterization uncovers novel biology.</title>
        <authorList>
            <person name="Wiegand S."/>
            <person name="Jogler M."/>
            <person name="Boedeker C."/>
            <person name="Pinto D."/>
            <person name="Vollmers J."/>
            <person name="Rivas-Marin E."/>
            <person name="Kohn T."/>
            <person name="Peeters S.H."/>
            <person name="Heuer A."/>
            <person name="Rast P."/>
            <person name="Oberbeckmann S."/>
            <person name="Bunk B."/>
            <person name="Jeske O."/>
            <person name="Meyerdierks A."/>
            <person name="Storesund J.E."/>
            <person name="Kallscheuer N."/>
            <person name="Luecker S."/>
            <person name="Lage O.M."/>
            <person name="Pohl T."/>
            <person name="Merkel B.J."/>
            <person name="Hornburger P."/>
            <person name="Mueller R.-W."/>
            <person name="Bruemmer F."/>
            <person name="Labrenz M."/>
            <person name="Spormann A.M."/>
            <person name="Op den Camp H."/>
            <person name="Overmann J."/>
            <person name="Amann R."/>
            <person name="Jetten M.S.M."/>
            <person name="Mascher T."/>
            <person name="Medema M.H."/>
            <person name="Devos D.P."/>
            <person name="Kaster A.-K."/>
            <person name="Ovreas L."/>
            <person name="Rohde M."/>
            <person name="Galperin M.Y."/>
            <person name="Jogler C."/>
        </authorList>
    </citation>
    <scope>NUCLEOTIDE SEQUENCE [LARGE SCALE GENOMIC DNA]</scope>
    <source>
        <strain evidence="1 2">I41</strain>
    </source>
</reference>
<evidence type="ECO:0000313" key="1">
    <source>
        <dbReference type="EMBL" id="QDT73638.1"/>
    </source>
</evidence>
<sequence length="96" mass="10374">MTDLPFELPSSPSDTTVYGDARLATFVDSQRRPPRVGIWPKSAEDSLQLGACSRSGDRIENSSVTEFVAGGWGNRPLVGPEFHHACQATVPGTWNS</sequence>
<name>A0A517TZ38_9BACT</name>
<gene>
    <name evidence="1" type="ORF">I41_28270</name>
</gene>
<keyword evidence="2" id="KW-1185">Reference proteome</keyword>
<dbReference type="Proteomes" id="UP000317909">
    <property type="component" value="Chromosome"/>
</dbReference>
<organism evidence="1 2">
    <name type="scientific">Lacipirellula limnantheis</name>
    <dbReference type="NCBI Taxonomy" id="2528024"/>
    <lineage>
        <taxon>Bacteria</taxon>
        <taxon>Pseudomonadati</taxon>
        <taxon>Planctomycetota</taxon>
        <taxon>Planctomycetia</taxon>
        <taxon>Pirellulales</taxon>
        <taxon>Lacipirellulaceae</taxon>
        <taxon>Lacipirellula</taxon>
    </lineage>
</organism>